<keyword evidence="3" id="KW-1185">Reference proteome</keyword>
<reference evidence="2 3" key="1">
    <citation type="submission" date="2015-01" db="EMBL/GenBank/DDBJ databases">
        <title>The Genome Sequence of Exophiala xenobiotica CBS118157.</title>
        <authorList>
            <consortium name="The Broad Institute Genomics Platform"/>
            <person name="Cuomo C."/>
            <person name="de Hoog S."/>
            <person name="Gorbushina A."/>
            <person name="Stielow B."/>
            <person name="Teixiera M."/>
            <person name="Abouelleil A."/>
            <person name="Chapman S.B."/>
            <person name="Priest M."/>
            <person name="Young S.K."/>
            <person name="Wortman J."/>
            <person name="Nusbaum C."/>
            <person name="Birren B."/>
        </authorList>
    </citation>
    <scope>NUCLEOTIDE SEQUENCE [LARGE SCALE GENOMIC DNA]</scope>
    <source>
        <strain evidence="2 3">CBS 118157</strain>
    </source>
</reference>
<gene>
    <name evidence="2" type="ORF">PV05_10716</name>
</gene>
<dbReference type="AlphaFoldDB" id="A0A0D2EME2"/>
<protein>
    <submittedName>
        <fullName evidence="2">Uncharacterized protein</fullName>
    </submittedName>
</protein>
<dbReference type="Proteomes" id="UP000054342">
    <property type="component" value="Unassembled WGS sequence"/>
</dbReference>
<sequence>MLGLWPSTPKSPSAFGLGGLTIDDCSGCRDSVATIVHFGDWISDQSQSRSPSLLPPAPLFNHREPSVPKASMECRLPPTLDARFGPRQVNQLCSQLEKASFLSDSPSFPATRTTTPVPVPSLTHSHYSTYSLPGQMNGAAASATVSLTSPTLPSSLEPGTKMAIAKTATIEPNNNALGHSSPEPTQGETSRRVSADIAFAGESMHNNPRSVEMQLPQLAASPPEVSYIEWDDDDGRRGPSRMARVKKSLADLRAAERFIADVGSAKRTATSSHKQDVAALKYSTVEDSISSPKPEVYRQPTSKDKHDALKYATCPASFKDRPLPELPIQVQPTQPGDIVNVDAASTSKVKKGSGEKRTLAKYTAHSPCLPFPKSGRRRTISAELDGPLPASPMNIYLASEVHAQPPMAIPFPTMRKRKRISGVSFKSGRSEKKRKPRFGVVGKLVRAVLRFKQEC</sequence>
<evidence type="ECO:0000313" key="3">
    <source>
        <dbReference type="Proteomes" id="UP000054342"/>
    </source>
</evidence>
<feature type="region of interest" description="Disordered" evidence="1">
    <location>
        <begin position="171"/>
        <end position="190"/>
    </location>
</feature>
<name>A0A0D2EME2_9EURO</name>
<feature type="compositionally biased region" description="Polar residues" evidence="1">
    <location>
        <begin position="171"/>
        <end position="188"/>
    </location>
</feature>
<proteinExistence type="predicted"/>
<dbReference type="EMBL" id="KN847323">
    <property type="protein sequence ID" value="KIW48999.1"/>
    <property type="molecule type" value="Genomic_DNA"/>
</dbReference>
<dbReference type="GeneID" id="25332624"/>
<evidence type="ECO:0000256" key="1">
    <source>
        <dbReference type="SAM" id="MobiDB-lite"/>
    </source>
</evidence>
<accession>A0A0D2EME2</accession>
<dbReference type="HOGENOM" id="CLU_581581_0_0_1"/>
<organism evidence="2 3">
    <name type="scientific">Exophiala xenobiotica</name>
    <dbReference type="NCBI Taxonomy" id="348802"/>
    <lineage>
        <taxon>Eukaryota</taxon>
        <taxon>Fungi</taxon>
        <taxon>Dikarya</taxon>
        <taxon>Ascomycota</taxon>
        <taxon>Pezizomycotina</taxon>
        <taxon>Eurotiomycetes</taxon>
        <taxon>Chaetothyriomycetidae</taxon>
        <taxon>Chaetothyriales</taxon>
        <taxon>Herpotrichiellaceae</taxon>
        <taxon>Exophiala</taxon>
    </lineage>
</organism>
<evidence type="ECO:0000313" key="2">
    <source>
        <dbReference type="EMBL" id="KIW48999.1"/>
    </source>
</evidence>
<dbReference type="RefSeq" id="XP_013309583.1">
    <property type="nucleotide sequence ID" value="XM_013454129.1"/>
</dbReference>
<dbReference type="OrthoDB" id="4161826at2759"/>